<dbReference type="Pfam" id="PF13560">
    <property type="entry name" value="HTH_31"/>
    <property type="match status" value="1"/>
</dbReference>
<dbReference type="InterPro" id="IPR019734">
    <property type="entry name" value="TPR_rpt"/>
</dbReference>
<dbReference type="Pfam" id="PF13424">
    <property type="entry name" value="TPR_12"/>
    <property type="match status" value="1"/>
</dbReference>
<dbReference type="SMART" id="SM00530">
    <property type="entry name" value="HTH_XRE"/>
    <property type="match status" value="1"/>
</dbReference>
<dbReference type="InterPro" id="IPR058852">
    <property type="entry name" value="HTH_77"/>
</dbReference>
<dbReference type="InterPro" id="IPR049945">
    <property type="entry name" value="AAA_22"/>
</dbReference>
<dbReference type="PROSITE" id="PS50005">
    <property type="entry name" value="TPR"/>
    <property type="match status" value="1"/>
</dbReference>
<dbReference type="Pfam" id="PF25872">
    <property type="entry name" value="HTH_77"/>
    <property type="match status" value="1"/>
</dbReference>
<dbReference type="SUPFAM" id="SSF48452">
    <property type="entry name" value="TPR-like"/>
    <property type="match status" value="1"/>
</dbReference>
<dbReference type="PANTHER" id="PTHR47691:SF3">
    <property type="entry name" value="HTH-TYPE TRANSCRIPTIONAL REGULATOR RV0890C-RELATED"/>
    <property type="match status" value="1"/>
</dbReference>
<dbReference type="SUPFAM" id="SSF47413">
    <property type="entry name" value="lambda repressor-like DNA-binding domains"/>
    <property type="match status" value="1"/>
</dbReference>
<dbReference type="SUPFAM" id="SSF52540">
    <property type="entry name" value="P-loop containing nucleoside triphosphate hydrolases"/>
    <property type="match status" value="1"/>
</dbReference>
<accession>A0A6J4RIB0</accession>
<dbReference type="InterPro" id="IPR011990">
    <property type="entry name" value="TPR-like_helical_dom_sf"/>
</dbReference>
<sequence>MAVARQGSFGAQLRRLREAAGLTQEELALRAGLSSDAVSRLERGQRRRPYPHTVRALAGALELSEDERDALIASAPKRAGTIFTPPAGRGDWIPALPMLPTPLIGREKDAAVVRSLLQRGDARLVTLTGPAGVGKTRLALEVTRDAAEDFPNGVVFVDLAPLGDAVLVMSAVSQALGLRTTGDRPLLEALVAYLREKQLLLVLDNFEHLIEAVLEVVGLVSSCPNLTVLVTSRAPLRVRGERRYPVPPLRLPAPTHAPDVKEVAGSSAVELFVERARECSPSFELTQENALEVATICRRLDGMPLALELAAAKVELLGLVALLSRLNQALETGGSRDLPERQKTMRTTLRWSYDLLSEKEKVLFRRLCVFAGGFSLEAAETVGASEEATSDEVLGLLGRLVDQSLVATDTSANGDDEPRYRMLEPIRQFAQELLEESGEAQETRQRHASFFLLLAESAQQELLGPDQVEWLERLEKENGNLRAAMDWALSEGDAEVAARMSWAIYQFWWQRGPHVEGRRWVEAVLLRSDLSSAGRAKALVVAGAFGLSHGDYEQSQGYFEEGLGLAQRVGDEPLAGWARVGLGLVAMGKADHELATSHLQEALRSFREVDQDYYGVAHVTTYLGIAALRRGDLGRATQMFEEGLAIARRLGERLSTYMTLYNLAQVALSRSDYDRAASLFEEGVTLSEEVGDWANLAYCLEGLAVVAKARGEAMHSARLIGAAEGLHEAVGVPVYVHYEPYRSVYEHTVAAVRSRLDEKAFEEARSEGQAMTLEQAVAYALEDDEGPPA</sequence>
<evidence type="ECO:0000313" key="3">
    <source>
        <dbReference type="EMBL" id="CAA9468383.1"/>
    </source>
</evidence>
<dbReference type="EMBL" id="CADCVF010000077">
    <property type="protein sequence ID" value="CAA9468383.1"/>
    <property type="molecule type" value="Genomic_DNA"/>
</dbReference>
<dbReference type="AlphaFoldDB" id="A0A6J4RIB0"/>
<keyword evidence="1" id="KW-0802">TPR repeat</keyword>
<dbReference type="PRINTS" id="PR00364">
    <property type="entry name" value="DISEASERSIST"/>
</dbReference>
<name>A0A6J4RIB0_9ACTN</name>
<evidence type="ECO:0000259" key="2">
    <source>
        <dbReference type="PROSITE" id="PS50943"/>
    </source>
</evidence>
<protein>
    <recommendedName>
        <fullName evidence="2">HTH cro/C1-type domain-containing protein</fullName>
    </recommendedName>
</protein>
<evidence type="ECO:0000256" key="1">
    <source>
        <dbReference type="PROSITE-ProRule" id="PRU00339"/>
    </source>
</evidence>
<dbReference type="Gene3D" id="1.10.260.40">
    <property type="entry name" value="lambda repressor-like DNA-binding domains"/>
    <property type="match status" value="1"/>
</dbReference>
<dbReference type="Gene3D" id="3.40.50.300">
    <property type="entry name" value="P-loop containing nucleotide triphosphate hydrolases"/>
    <property type="match status" value="1"/>
</dbReference>
<dbReference type="InterPro" id="IPR027417">
    <property type="entry name" value="P-loop_NTPase"/>
</dbReference>
<dbReference type="Gene3D" id="1.25.40.10">
    <property type="entry name" value="Tetratricopeptide repeat domain"/>
    <property type="match status" value="1"/>
</dbReference>
<gene>
    <name evidence="3" type="ORF">AVDCRST_MAG58-3793</name>
</gene>
<dbReference type="Pfam" id="PF13401">
    <property type="entry name" value="AAA_22"/>
    <property type="match status" value="1"/>
</dbReference>
<dbReference type="PROSITE" id="PS50943">
    <property type="entry name" value="HTH_CROC1"/>
    <property type="match status" value="1"/>
</dbReference>
<dbReference type="InterPro" id="IPR001387">
    <property type="entry name" value="Cro/C1-type_HTH"/>
</dbReference>
<feature type="domain" description="HTH cro/C1-type" evidence="2">
    <location>
        <begin position="13"/>
        <end position="68"/>
    </location>
</feature>
<dbReference type="InterPro" id="IPR010982">
    <property type="entry name" value="Lambda_DNA-bd_dom_sf"/>
</dbReference>
<organism evidence="3">
    <name type="scientific">uncultured Rubrobacteraceae bacterium</name>
    <dbReference type="NCBI Taxonomy" id="349277"/>
    <lineage>
        <taxon>Bacteria</taxon>
        <taxon>Bacillati</taxon>
        <taxon>Actinomycetota</taxon>
        <taxon>Rubrobacteria</taxon>
        <taxon>Rubrobacterales</taxon>
        <taxon>Rubrobacteraceae</taxon>
        <taxon>environmental samples</taxon>
    </lineage>
</organism>
<proteinExistence type="predicted"/>
<dbReference type="GO" id="GO:0016887">
    <property type="term" value="F:ATP hydrolysis activity"/>
    <property type="evidence" value="ECO:0007669"/>
    <property type="project" value="InterPro"/>
</dbReference>
<dbReference type="SMART" id="SM00028">
    <property type="entry name" value="TPR"/>
    <property type="match status" value="4"/>
</dbReference>
<dbReference type="GO" id="GO:0003677">
    <property type="term" value="F:DNA binding"/>
    <property type="evidence" value="ECO:0007669"/>
    <property type="project" value="InterPro"/>
</dbReference>
<feature type="repeat" description="TPR" evidence="1">
    <location>
        <begin position="657"/>
        <end position="690"/>
    </location>
</feature>
<reference evidence="3" key="1">
    <citation type="submission" date="2020-02" db="EMBL/GenBank/DDBJ databases">
        <authorList>
            <person name="Meier V. D."/>
        </authorList>
    </citation>
    <scope>NUCLEOTIDE SEQUENCE</scope>
    <source>
        <strain evidence="3">AVDCRST_MAG58</strain>
    </source>
</reference>
<dbReference type="CDD" id="cd00093">
    <property type="entry name" value="HTH_XRE"/>
    <property type="match status" value="1"/>
</dbReference>
<dbReference type="PANTHER" id="PTHR47691">
    <property type="entry name" value="REGULATOR-RELATED"/>
    <property type="match status" value="1"/>
</dbReference>